<keyword evidence="3" id="KW-1185">Reference proteome</keyword>
<accession>A0AAD4E9J7</accession>
<protein>
    <submittedName>
        <fullName evidence="2">Uncharacterized protein</fullName>
    </submittedName>
</protein>
<evidence type="ECO:0000313" key="2">
    <source>
        <dbReference type="EMBL" id="KAG1902092.1"/>
    </source>
</evidence>
<gene>
    <name evidence="2" type="ORF">F5891DRAFT_172928</name>
</gene>
<keyword evidence="1" id="KW-0472">Membrane</keyword>
<dbReference type="Proteomes" id="UP001195769">
    <property type="component" value="Unassembled WGS sequence"/>
</dbReference>
<dbReference type="GeneID" id="64665076"/>
<dbReference type="RefSeq" id="XP_041227667.1">
    <property type="nucleotide sequence ID" value="XM_041370778.1"/>
</dbReference>
<name>A0AAD4E9J7_9AGAM</name>
<feature type="transmembrane region" description="Helical" evidence="1">
    <location>
        <begin position="38"/>
        <end position="60"/>
    </location>
</feature>
<sequence length="227" mass="25517">MTASSTSQYSSLLSSTLSYAPSSTSTSSGNTSGSGSSLLFGFLVSVLSLFGLFMISGLVWHRLVIRRQMIDEMLRVDIDIPLQRRRMQKPLLWDAQVLLGQDCSQWRDTQPLATEKYDIPLPPPLDRQTPRPSFWKRQVINRIPPEITYLFSPPTLVKVTDSPHLNHSKMELPLDRSLLQVSVLIAMPRPPDLLSPLSKGVGSKKHQPLYEIVIGTSNVYYHDLDSQ</sequence>
<organism evidence="2 3">
    <name type="scientific">Suillus fuscotomentosus</name>
    <dbReference type="NCBI Taxonomy" id="1912939"/>
    <lineage>
        <taxon>Eukaryota</taxon>
        <taxon>Fungi</taxon>
        <taxon>Dikarya</taxon>
        <taxon>Basidiomycota</taxon>
        <taxon>Agaricomycotina</taxon>
        <taxon>Agaricomycetes</taxon>
        <taxon>Agaricomycetidae</taxon>
        <taxon>Boletales</taxon>
        <taxon>Suillineae</taxon>
        <taxon>Suillaceae</taxon>
        <taxon>Suillus</taxon>
    </lineage>
</organism>
<dbReference type="EMBL" id="JABBWK010000018">
    <property type="protein sequence ID" value="KAG1902092.1"/>
    <property type="molecule type" value="Genomic_DNA"/>
</dbReference>
<evidence type="ECO:0000256" key="1">
    <source>
        <dbReference type="SAM" id="Phobius"/>
    </source>
</evidence>
<evidence type="ECO:0000313" key="3">
    <source>
        <dbReference type="Proteomes" id="UP001195769"/>
    </source>
</evidence>
<proteinExistence type="predicted"/>
<reference evidence="2" key="1">
    <citation type="journal article" date="2020" name="New Phytol.">
        <title>Comparative genomics reveals dynamic genome evolution in host specialist ectomycorrhizal fungi.</title>
        <authorList>
            <person name="Lofgren L.A."/>
            <person name="Nguyen N.H."/>
            <person name="Vilgalys R."/>
            <person name="Ruytinx J."/>
            <person name="Liao H.L."/>
            <person name="Branco S."/>
            <person name="Kuo A."/>
            <person name="LaButti K."/>
            <person name="Lipzen A."/>
            <person name="Andreopoulos W."/>
            <person name="Pangilinan J."/>
            <person name="Riley R."/>
            <person name="Hundley H."/>
            <person name="Na H."/>
            <person name="Barry K."/>
            <person name="Grigoriev I.V."/>
            <person name="Stajich J.E."/>
            <person name="Kennedy P.G."/>
        </authorList>
    </citation>
    <scope>NUCLEOTIDE SEQUENCE</scope>
    <source>
        <strain evidence="2">FC203</strain>
    </source>
</reference>
<comment type="caution">
    <text evidence="2">The sequence shown here is derived from an EMBL/GenBank/DDBJ whole genome shotgun (WGS) entry which is preliminary data.</text>
</comment>
<dbReference type="AlphaFoldDB" id="A0AAD4E9J7"/>
<keyword evidence="1" id="KW-1133">Transmembrane helix</keyword>
<keyword evidence="1" id="KW-0812">Transmembrane</keyword>